<name>A0A3M3TTF5_PSESJ</name>
<evidence type="ECO:0000313" key="1">
    <source>
        <dbReference type="EMBL" id="RMO24198.1"/>
    </source>
</evidence>
<accession>A0A3M3TTF5</accession>
<reference evidence="1 2" key="1">
    <citation type="submission" date="2018-08" db="EMBL/GenBank/DDBJ databases">
        <title>Recombination of ecologically and evolutionarily significant loci maintains genetic cohesion in the Pseudomonas syringae species complex.</title>
        <authorList>
            <person name="Dillon M."/>
            <person name="Thakur S."/>
            <person name="Almeida R.N.D."/>
            <person name="Weir B.S."/>
            <person name="Guttman D.S."/>
        </authorList>
    </citation>
    <scope>NUCLEOTIDE SEQUENCE [LARGE SCALE GENOMIC DNA]</scope>
    <source>
        <strain evidence="1 2">ICMP 2788</strain>
    </source>
</reference>
<comment type="caution">
    <text evidence="1">The sequence shown here is derived from an EMBL/GenBank/DDBJ whole genome shotgun (WGS) entry which is preliminary data.</text>
</comment>
<protein>
    <submittedName>
        <fullName evidence="1">Uncharacterized protein</fullName>
    </submittedName>
</protein>
<dbReference type="AlphaFoldDB" id="A0A3M3TTF5"/>
<proteinExistence type="predicted"/>
<dbReference type="EMBL" id="RBPQ01000207">
    <property type="protein sequence ID" value="RMO24198.1"/>
    <property type="molecule type" value="Genomic_DNA"/>
</dbReference>
<dbReference type="Proteomes" id="UP000276886">
    <property type="component" value="Unassembled WGS sequence"/>
</dbReference>
<evidence type="ECO:0000313" key="2">
    <source>
        <dbReference type="Proteomes" id="UP000276886"/>
    </source>
</evidence>
<organism evidence="1 2">
    <name type="scientific">Pseudomonas syringae pv. pisi</name>
    <dbReference type="NCBI Taxonomy" id="59510"/>
    <lineage>
        <taxon>Bacteria</taxon>
        <taxon>Pseudomonadati</taxon>
        <taxon>Pseudomonadota</taxon>
        <taxon>Gammaproteobacteria</taxon>
        <taxon>Pseudomonadales</taxon>
        <taxon>Pseudomonadaceae</taxon>
        <taxon>Pseudomonas</taxon>
        <taxon>Pseudomonas syringae</taxon>
    </lineage>
</organism>
<sequence length="228" mass="25215">MGNASRQSAEAPALSNITNHNHRGARIGNLCIGTATASMAGWERDESDALTHSRNLYQQNHFVQPIRPSPSRCRKPKSLFPIADREQASRHAMTCSGNLRVRLPTSLLPLTFQRLQRVLHVGTIGSGLLANITLATTEHLQGCAHLRVRITKLVLLRERRHGVDANFTRLGNPGDMVIQRVFARRKQTSQFINSRLCVDIHVDAPSLIDCSIIDTSSSCARTSATQHD</sequence>
<gene>
    <name evidence="1" type="ORF">ALQ44_05687</name>
</gene>